<evidence type="ECO:0000313" key="2">
    <source>
        <dbReference type="EMBL" id="MDQ0010865.1"/>
    </source>
</evidence>
<comment type="caution">
    <text evidence="2">The sequence shown here is derived from an EMBL/GenBank/DDBJ whole genome shotgun (WGS) entry which is preliminary data.</text>
</comment>
<dbReference type="InterPro" id="IPR025392">
    <property type="entry name" value="DUF4124"/>
</dbReference>
<accession>A0ABT9T0R9</accession>
<gene>
    <name evidence="2" type="ORF">J2T07_003071</name>
</gene>
<keyword evidence="3" id="KW-1185">Reference proteome</keyword>
<dbReference type="EMBL" id="JAUSSK010000004">
    <property type="protein sequence ID" value="MDQ0010865.1"/>
    <property type="molecule type" value="Genomic_DNA"/>
</dbReference>
<dbReference type="Pfam" id="PF13511">
    <property type="entry name" value="DUF4124"/>
    <property type="match status" value="1"/>
</dbReference>
<name>A0ABT9T0R9_9GAMM</name>
<organism evidence="2 3">
    <name type="scientific">Luteibacter jiangsuensis</name>
    <dbReference type="NCBI Taxonomy" id="637577"/>
    <lineage>
        <taxon>Bacteria</taxon>
        <taxon>Pseudomonadati</taxon>
        <taxon>Pseudomonadota</taxon>
        <taxon>Gammaproteobacteria</taxon>
        <taxon>Lysobacterales</taxon>
        <taxon>Rhodanobacteraceae</taxon>
        <taxon>Luteibacter</taxon>
    </lineage>
</organism>
<reference evidence="2 3" key="1">
    <citation type="submission" date="2023-07" db="EMBL/GenBank/DDBJ databases">
        <title>Sorghum-associated microbial communities from plants grown in Nebraska, USA.</title>
        <authorList>
            <person name="Schachtman D."/>
        </authorList>
    </citation>
    <scope>NUCLEOTIDE SEQUENCE [LARGE SCALE GENOMIC DNA]</scope>
    <source>
        <strain evidence="2 3">CC60</strain>
    </source>
</reference>
<protein>
    <recommendedName>
        <fullName evidence="1">DUF4124 domain-containing protein</fullName>
    </recommendedName>
</protein>
<proteinExistence type="predicted"/>
<feature type="domain" description="DUF4124" evidence="1">
    <location>
        <begin position="34"/>
        <end position="85"/>
    </location>
</feature>
<dbReference type="RefSeq" id="WP_306850959.1">
    <property type="nucleotide sequence ID" value="NZ_JAUSSK010000004.1"/>
</dbReference>
<dbReference type="Proteomes" id="UP001237737">
    <property type="component" value="Unassembled WGS sequence"/>
</dbReference>
<evidence type="ECO:0000259" key="1">
    <source>
        <dbReference type="Pfam" id="PF13511"/>
    </source>
</evidence>
<evidence type="ECO:0000313" key="3">
    <source>
        <dbReference type="Proteomes" id="UP001237737"/>
    </source>
</evidence>
<sequence>MRFITLCRGAPGDDGAPLATVFRSVIRATALLLLLFLALPAAAQTAIHRCVGPDGRPVFSDQPCTSVGATSVMPAAASSTLTAAADGPSAGLLCAKDLTELRDGVAQAFASRSANRIGGLILWNGYGSGGTVDSLRSMELLVRQPLVSLEGSEGGGLDAVTAGPGGDGSTRRAHFGVVRDSGCLWLRPPG</sequence>